<evidence type="ECO:0000313" key="5">
    <source>
        <dbReference type="Proteomes" id="UP000002865"/>
    </source>
</evidence>
<dbReference type="InterPro" id="IPR029069">
    <property type="entry name" value="HotDog_dom_sf"/>
</dbReference>
<dbReference type="PANTHER" id="PTHR21660">
    <property type="entry name" value="THIOESTERASE SUPERFAMILY MEMBER-RELATED"/>
    <property type="match status" value="1"/>
</dbReference>
<dbReference type="GO" id="GO:0047617">
    <property type="term" value="F:fatty acyl-CoA hydrolase activity"/>
    <property type="evidence" value="ECO:0007669"/>
    <property type="project" value="InterPro"/>
</dbReference>
<dbReference type="PANTHER" id="PTHR21660:SF1">
    <property type="entry name" value="ACYL-COENZYME A THIOESTERASE 13"/>
    <property type="match status" value="1"/>
</dbReference>
<proteinExistence type="inferred from homology"/>
<dbReference type="HOGENOM" id="CLU_089876_11_1_9"/>
<feature type="domain" description="Thioesterase" evidence="3">
    <location>
        <begin position="47"/>
        <end position="122"/>
    </location>
</feature>
<protein>
    <submittedName>
        <fullName evidence="4">Thioesterase</fullName>
    </submittedName>
</protein>
<dbReference type="CDD" id="cd03443">
    <property type="entry name" value="PaaI_thioesterase"/>
    <property type="match status" value="1"/>
</dbReference>
<dbReference type="EMBL" id="CP003122">
    <property type="protein sequence ID" value="AFJ26169.1"/>
    <property type="molecule type" value="Genomic_DNA"/>
</dbReference>
<evidence type="ECO:0000256" key="1">
    <source>
        <dbReference type="ARBA" id="ARBA00008324"/>
    </source>
</evidence>
<dbReference type="Gene3D" id="3.10.129.10">
    <property type="entry name" value="Hotdog Thioesterase"/>
    <property type="match status" value="1"/>
</dbReference>
<dbReference type="KEGG" id="scf:Spaf_1184"/>
<evidence type="ECO:0000259" key="3">
    <source>
        <dbReference type="Pfam" id="PF03061"/>
    </source>
</evidence>
<dbReference type="Pfam" id="PF03061">
    <property type="entry name" value="4HBT"/>
    <property type="match status" value="1"/>
</dbReference>
<evidence type="ECO:0000256" key="2">
    <source>
        <dbReference type="ARBA" id="ARBA00022801"/>
    </source>
</evidence>
<dbReference type="AlphaFoldDB" id="I1ZM95"/>
<accession>I1ZM95</accession>
<dbReference type="PATRIC" id="fig|1114965.3.peg.1138"/>
<dbReference type="Proteomes" id="UP000002865">
    <property type="component" value="Chromosome"/>
</dbReference>
<name>I1ZM95_STRPA</name>
<dbReference type="InterPro" id="IPR039298">
    <property type="entry name" value="ACOT13"/>
</dbReference>
<dbReference type="InterPro" id="IPR003736">
    <property type="entry name" value="PAAI_dom"/>
</dbReference>
<keyword evidence="2" id="KW-0378">Hydrolase</keyword>
<dbReference type="SUPFAM" id="SSF54637">
    <property type="entry name" value="Thioesterase/thiol ester dehydrase-isomerase"/>
    <property type="match status" value="1"/>
</dbReference>
<organism evidence="4 5">
    <name type="scientific">Streptococcus parasanguinis FW213</name>
    <dbReference type="NCBI Taxonomy" id="1114965"/>
    <lineage>
        <taxon>Bacteria</taxon>
        <taxon>Bacillati</taxon>
        <taxon>Bacillota</taxon>
        <taxon>Bacilli</taxon>
        <taxon>Lactobacillales</taxon>
        <taxon>Streptococcaceae</taxon>
        <taxon>Streptococcus</taxon>
    </lineage>
</organism>
<dbReference type="InterPro" id="IPR006683">
    <property type="entry name" value="Thioestr_dom"/>
</dbReference>
<comment type="similarity">
    <text evidence="1">Belongs to the thioesterase PaaI family.</text>
</comment>
<dbReference type="STRING" id="1114965.Spaf_1184"/>
<dbReference type="NCBIfam" id="TIGR00369">
    <property type="entry name" value="unchar_dom_1"/>
    <property type="match status" value="1"/>
</dbReference>
<dbReference type="eggNOG" id="COG2050">
    <property type="taxonomic scope" value="Bacteria"/>
</dbReference>
<dbReference type="PaxDb" id="1114965-Spaf_1184"/>
<reference evidence="4 5" key="1">
    <citation type="journal article" date="2012" name="PLoS ONE">
        <title>Complete Genome and Transcriptomes of Streptococcus parasanguinis FW213: Phylogenic Relations and Potential Virulence Mechanisms.</title>
        <authorList>
            <person name="Geng J."/>
            <person name="Chiu C.H."/>
            <person name="Tang P."/>
            <person name="Chen Y."/>
            <person name="Shieh H.R."/>
            <person name="Hu S."/>
            <person name="Chen Y.Y."/>
        </authorList>
    </citation>
    <scope>NUCLEOTIDE SEQUENCE [LARGE SCALE GENOMIC DNA]</scope>
    <source>
        <strain evidence="4 5">FW213</strain>
    </source>
</reference>
<evidence type="ECO:0000313" key="4">
    <source>
        <dbReference type="EMBL" id="AFJ26169.1"/>
    </source>
</evidence>
<gene>
    <name evidence="4" type="primary">paaI</name>
    <name evidence="4" type="ORF">Spaf_1184</name>
</gene>
<sequence length="142" mass="15494">MIEKVASNMKDFHFDAIAAFENYEIEKMRDGHVVVTTKVVESSLNYYGNAHGGYLFTLCDQVSGLVVVSQGVDGVTLQSSINYLKAGRLGDVLTIHGECVHSGRTTRVVDVDITNQDGANVCKATFTMFVTGVRDESAQVRI</sequence>